<dbReference type="InterPro" id="IPR036390">
    <property type="entry name" value="WH_DNA-bd_sf"/>
</dbReference>
<dbReference type="GO" id="GO:0005829">
    <property type="term" value="C:cytosol"/>
    <property type="evidence" value="ECO:0007669"/>
    <property type="project" value="TreeGrafter"/>
</dbReference>
<dbReference type="InterPro" id="IPR036388">
    <property type="entry name" value="WH-like_DNA-bd_sf"/>
</dbReference>
<dbReference type="InterPro" id="IPR018490">
    <property type="entry name" value="cNMP-bd_dom_sf"/>
</dbReference>
<evidence type="ECO:0000313" key="7">
    <source>
        <dbReference type="Proteomes" id="UP000315636"/>
    </source>
</evidence>
<dbReference type="GO" id="GO:0003700">
    <property type="term" value="F:DNA-binding transcription factor activity"/>
    <property type="evidence" value="ECO:0007669"/>
    <property type="project" value="TreeGrafter"/>
</dbReference>
<protein>
    <submittedName>
        <fullName evidence="6">cAMP-binding domain of CRP or a regulatory subunit of cAMP-dependent protein kinases</fullName>
    </submittedName>
</protein>
<dbReference type="CDD" id="cd00038">
    <property type="entry name" value="CAP_ED"/>
    <property type="match status" value="1"/>
</dbReference>
<reference evidence="6 7" key="1">
    <citation type="submission" date="2017-05" db="EMBL/GenBank/DDBJ databases">
        <authorList>
            <person name="Varghese N."/>
            <person name="Submissions S."/>
        </authorList>
    </citation>
    <scope>NUCLEOTIDE SEQUENCE [LARGE SCALE GENOMIC DNA]</scope>
    <source>
        <strain evidence="6 7">DSM 45474</strain>
    </source>
</reference>
<accession>A0A521EKM4</accession>
<keyword evidence="7" id="KW-1185">Reference proteome</keyword>
<sequence>MLLILHRGEVLFRQGEMGDLYRLKNGLMKVVRVQPNGSSLLFNLLVPGELFPHHSLLSPQPYFATAIAVTNSEVEPVSIQSWYTSLEKDPLKYREVALALQHTLRIVQQRMNFVTAPSHERISLLREWLAQYFRDQPVEELLTQEEIGQLVGMSRETVNRQLKKYSE</sequence>
<dbReference type="InterPro" id="IPR014710">
    <property type="entry name" value="RmlC-like_jellyroll"/>
</dbReference>
<dbReference type="Pfam" id="PF00027">
    <property type="entry name" value="cNMP_binding"/>
    <property type="match status" value="1"/>
</dbReference>
<dbReference type="Gene3D" id="1.10.10.10">
    <property type="entry name" value="Winged helix-like DNA-binding domain superfamily/Winged helix DNA-binding domain"/>
    <property type="match status" value="1"/>
</dbReference>
<evidence type="ECO:0000256" key="1">
    <source>
        <dbReference type="ARBA" id="ARBA00023015"/>
    </source>
</evidence>
<dbReference type="InterPro" id="IPR012318">
    <property type="entry name" value="HTH_CRP"/>
</dbReference>
<feature type="domain" description="Cyclic nucleotide-binding" evidence="5">
    <location>
        <begin position="1"/>
        <end position="74"/>
    </location>
</feature>
<dbReference type="SUPFAM" id="SSF46785">
    <property type="entry name" value="Winged helix' DNA-binding domain"/>
    <property type="match status" value="1"/>
</dbReference>
<keyword evidence="1" id="KW-0805">Transcription regulation</keyword>
<evidence type="ECO:0000256" key="4">
    <source>
        <dbReference type="ARBA" id="ARBA00023163"/>
    </source>
</evidence>
<dbReference type="PANTHER" id="PTHR24567:SF74">
    <property type="entry name" value="HTH-TYPE TRANSCRIPTIONAL REGULATOR ARCR"/>
    <property type="match status" value="1"/>
</dbReference>
<organism evidence="6 7">
    <name type="scientific">Melghirimyces algeriensis</name>
    <dbReference type="NCBI Taxonomy" id="910412"/>
    <lineage>
        <taxon>Bacteria</taxon>
        <taxon>Bacillati</taxon>
        <taxon>Bacillota</taxon>
        <taxon>Bacilli</taxon>
        <taxon>Bacillales</taxon>
        <taxon>Thermoactinomycetaceae</taxon>
        <taxon>Melghirimyces</taxon>
    </lineage>
</organism>
<dbReference type="Gene3D" id="2.60.120.10">
    <property type="entry name" value="Jelly Rolls"/>
    <property type="match status" value="1"/>
</dbReference>
<dbReference type="InterPro" id="IPR050397">
    <property type="entry name" value="Env_Response_Regulators"/>
</dbReference>
<evidence type="ECO:0000256" key="3">
    <source>
        <dbReference type="ARBA" id="ARBA00023159"/>
    </source>
</evidence>
<gene>
    <name evidence="6" type="ORF">SAMN06264849_109134</name>
</gene>
<keyword evidence="2" id="KW-0238">DNA-binding</keyword>
<dbReference type="GO" id="GO:0003677">
    <property type="term" value="F:DNA binding"/>
    <property type="evidence" value="ECO:0007669"/>
    <property type="project" value="UniProtKB-KW"/>
</dbReference>
<dbReference type="SUPFAM" id="SSF51206">
    <property type="entry name" value="cAMP-binding domain-like"/>
    <property type="match status" value="1"/>
</dbReference>
<dbReference type="EMBL" id="FXTI01000009">
    <property type="protein sequence ID" value="SMO84453.1"/>
    <property type="molecule type" value="Genomic_DNA"/>
</dbReference>
<dbReference type="Proteomes" id="UP000315636">
    <property type="component" value="Unassembled WGS sequence"/>
</dbReference>
<dbReference type="AlphaFoldDB" id="A0A521EKM4"/>
<name>A0A521EKM4_9BACL</name>
<dbReference type="PROSITE" id="PS50042">
    <property type="entry name" value="CNMP_BINDING_3"/>
    <property type="match status" value="1"/>
</dbReference>
<dbReference type="Pfam" id="PF13545">
    <property type="entry name" value="HTH_Crp_2"/>
    <property type="match status" value="1"/>
</dbReference>
<keyword evidence="3" id="KW-0010">Activator</keyword>
<evidence type="ECO:0000256" key="2">
    <source>
        <dbReference type="ARBA" id="ARBA00023125"/>
    </source>
</evidence>
<evidence type="ECO:0000313" key="6">
    <source>
        <dbReference type="EMBL" id="SMO84453.1"/>
    </source>
</evidence>
<evidence type="ECO:0000259" key="5">
    <source>
        <dbReference type="PROSITE" id="PS50042"/>
    </source>
</evidence>
<proteinExistence type="predicted"/>
<dbReference type="PANTHER" id="PTHR24567">
    <property type="entry name" value="CRP FAMILY TRANSCRIPTIONAL REGULATORY PROTEIN"/>
    <property type="match status" value="1"/>
</dbReference>
<keyword evidence="4" id="KW-0804">Transcription</keyword>
<dbReference type="InterPro" id="IPR000595">
    <property type="entry name" value="cNMP-bd_dom"/>
</dbReference>